<proteinExistence type="inferred from homology"/>
<keyword evidence="3" id="KW-1185">Reference proteome</keyword>
<comment type="similarity">
    <text evidence="1">Belongs to the peptidase S10 family.</text>
</comment>
<dbReference type="GO" id="GO:0004185">
    <property type="term" value="F:serine-type carboxypeptidase activity"/>
    <property type="evidence" value="ECO:0007669"/>
    <property type="project" value="InterPro"/>
</dbReference>
<evidence type="ECO:0000313" key="2">
    <source>
        <dbReference type="EMBL" id="KAF6214644.1"/>
    </source>
</evidence>
<dbReference type="InterPro" id="IPR033124">
    <property type="entry name" value="Ser_caboxypep_his_AS"/>
</dbReference>
<dbReference type="Gene3D" id="3.40.50.1820">
    <property type="entry name" value="alpha/beta hydrolase"/>
    <property type="match status" value="1"/>
</dbReference>
<dbReference type="PROSITE" id="PS00560">
    <property type="entry name" value="CARBOXYPEPT_SER_HIS"/>
    <property type="match status" value="1"/>
</dbReference>
<gene>
    <name evidence="2" type="ORF">GE061_009387</name>
</gene>
<organism evidence="2 3">
    <name type="scientific">Apolygus lucorum</name>
    <name type="common">Small green plant bug</name>
    <name type="synonym">Lygocoris lucorum</name>
    <dbReference type="NCBI Taxonomy" id="248454"/>
    <lineage>
        <taxon>Eukaryota</taxon>
        <taxon>Metazoa</taxon>
        <taxon>Ecdysozoa</taxon>
        <taxon>Arthropoda</taxon>
        <taxon>Hexapoda</taxon>
        <taxon>Insecta</taxon>
        <taxon>Pterygota</taxon>
        <taxon>Neoptera</taxon>
        <taxon>Paraneoptera</taxon>
        <taxon>Hemiptera</taxon>
        <taxon>Heteroptera</taxon>
        <taxon>Panheteroptera</taxon>
        <taxon>Cimicomorpha</taxon>
        <taxon>Miridae</taxon>
        <taxon>Mirini</taxon>
        <taxon>Apolygus</taxon>
    </lineage>
</organism>
<evidence type="ECO:0000313" key="3">
    <source>
        <dbReference type="Proteomes" id="UP000466442"/>
    </source>
</evidence>
<evidence type="ECO:0008006" key="4">
    <source>
        <dbReference type="Google" id="ProtNLM"/>
    </source>
</evidence>
<dbReference type="InterPro" id="IPR029058">
    <property type="entry name" value="AB_hydrolase_fold"/>
</dbReference>
<dbReference type="Pfam" id="PF00450">
    <property type="entry name" value="Peptidase_S10"/>
    <property type="match status" value="1"/>
</dbReference>
<dbReference type="InterPro" id="IPR001563">
    <property type="entry name" value="Peptidase_S10"/>
</dbReference>
<sequence>MSKLEALMDDYKVLLYSGQLDIICAYPLTMNYVRKLKWKGAKDYSEAVRQIWYVGSDVAGYSKSAGNFTELLVRDAGHMVPGDQPSGPST</sequence>
<dbReference type="SUPFAM" id="SSF53474">
    <property type="entry name" value="alpha/beta-Hydrolases"/>
    <property type="match status" value="1"/>
</dbReference>
<dbReference type="EMBL" id="WIXP02000002">
    <property type="protein sequence ID" value="KAF6214644.1"/>
    <property type="molecule type" value="Genomic_DNA"/>
</dbReference>
<reference evidence="2" key="1">
    <citation type="journal article" date="2021" name="Mol. Ecol. Resour.">
        <title>Apolygus lucorum genome provides insights into omnivorousness and mesophyll feeding.</title>
        <authorList>
            <person name="Liu Y."/>
            <person name="Liu H."/>
            <person name="Wang H."/>
            <person name="Huang T."/>
            <person name="Liu B."/>
            <person name="Yang B."/>
            <person name="Yin L."/>
            <person name="Li B."/>
            <person name="Zhang Y."/>
            <person name="Zhang S."/>
            <person name="Jiang F."/>
            <person name="Zhang X."/>
            <person name="Ren Y."/>
            <person name="Wang B."/>
            <person name="Wang S."/>
            <person name="Lu Y."/>
            <person name="Wu K."/>
            <person name="Fan W."/>
            <person name="Wang G."/>
        </authorList>
    </citation>
    <scope>NUCLEOTIDE SEQUENCE</scope>
    <source>
        <strain evidence="2">12Hb</strain>
    </source>
</reference>
<dbReference type="Proteomes" id="UP000466442">
    <property type="component" value="Unassembled WGS sequence"/>
</dbReference>
<dbReference type="GO" id="GO:0006508">
    <property type="term" value="P:proteolysis"/>
    <property type="evidence" value="ECO:0007669"/>
    <property type="project" value="InterPro"/>
</dbReference>
<dbReference type="OrthoDB" id="443318at2759"/>
<accession>A0A8S9Y1C5</accession>
<evidence type="ECO:0000256" key="1">
    <source>
        <dbReference type="ARBA" id="ARBA00009431"/>
    </source>
</evidence>
<dbReference type="AlphaFoldDB" id="A0A8S9Y1C5"/>
<protein>
    <recommendedName>
        <fullName evidence="4">Carboxypeptidase</fullName>
    </recommendedName>
</protein>
<comment type="caution">
    <text evidence="2">The sequence shown here is derived from an EMBL/GenBank/DDBJ whole genome shotgun (WGS) entry which is preliminary data.</text>
</comment>
<name>A0A8S9Y1C5_APOLU</name>